<protein>
    <recommendedName>
        <fullName evidence="3">DUF1918 domain-containing protein</fullName>
    </recommendedName>
</protein>
<evidence type="ECO:0000313" key="1">
    <source>
        <dbReference type="EMBL" id="SDH58282.1"/>
    </source>
</evidence>
<dbReference type="RefSeq" id="WP_090584445.1">
    <property type="nucleotide sequence ID" value="NZ_FNDT01000001.1"/>
</dbReference>
<dbReference type="Proteomes" id="UP000199258">
    <property type="component" value="Unassembled WGS sequence"/>
</dbReference>
<dbReference type="OrthoDB" id="4965063at2"/>
<keyword evidence="2" id="KW-1185">Reference proteome</keyword>
<gene>
    <name evidence="1" type="ORF">SAMN04488693_101637</name>
</gene>
<proteinExistence type="predicted"/>
<organism evidence="1 2">
    <name type="scientific">Arthrobacter subterraneus</name>
    <dbReference type="NCBI Taxonomy" id="335973"/>
    <lineage>
        <taxon>Bacteria</taxon>
        <taxon>Bacillati</taxon>
        <taxon>Actinomycetota</taxon>
        <taxon>Actinomycetes</taxon>
        <taxon>Micrococcales</taxon>
        <taxon>Micrococcaceae</taxon>
        <taxon>Arthrobacter</taxon>
    </lineage>
</organism>
<sequence length="82" mass="9252">MSLLTHTEIIRIRDLAALRRGDEIEAHLRHEVHYRGRVEDTAPGIGVVWIRDSSDGTRAILHAEEYAIWQIRTAPARTGIAA</sequence>
<name>A0A1G8DKV9_9MICC</name>
<dbReference type="STRING" id="335973.SAMN04488693_101637"/>
<dbReference type="AlphaFoldDB" id="A0A1G8DKV9"/>
<evidence type="ECO:0000313" key="2">
    <source>
        <dbReference type="Proteomes" id="UP000199258"/>
    </source>
</evidence>
<accession>A0A1G8DKV9</accession>
<reference evidence="1 2" key="1">
    <citation type="submission" date="2016-10" db="EMBL/GenBank/DDBJ databases">
        <authorList>
            <person name="de Groot N.N."/>
        </authorList>
    </citation>
    <scope>NUCLEOTIDE SEQUENCE [LARGE SCALE GENOMIC DNA]</scope>
    <source>
        <strain evidence="1 2">NP_1H</strain>
    </source>
</reference>
<dbReference type="EMBL" id="FNDT01000001">
    <property type="protein sequence ID" value="SDH58282.1"/>
    <property type="molecule type" value="Genomic_DNA"/>
</dbReference>
<evidence type="ECO:0008006" key="3">
    <source>
        <dbReference type="Google" id="ProtNLM"/>
    </source>
</evidence>